<dbReference type="InterPro" id="IPR009056">
    <property type="entry name" value="Cyt_c-like_dom"/>
</dbReference>
<feature type="domain" description="Cytochrome c" evidence="6">
    <location>
        <begin position="732"/>
        <end position="835"/>
    </location>
</feature>
<evidence type="ECO:0000259" key="7">
    <source>
        <dbReference type="PROSITE" id="PS51233"/>
    </source>
</evidence>
<dbReference type="GO" id="GO:0020037">
    <property type="term" value="F:heme binding"/>
    <property type="evidence" value="ECO:0007669"/>
    <property type="project" value="InterPro"/>
</dbReference>
<evidence type="ECO:0000256" key="3">
    <source>
        <dbReference type="ARBA" id="ARBA00023004"/>
    </source>
</evidence>
<evidence type="ECO:0008006" key="10">
    <source>
        <dbReference type="Google" id="ProtNLM"/>
    </source>
</evidence>
<evidence type="ECO:0000313" key="8">
    <source>
        <dbReference type="EMBL" id="RKH66470.1"/>
    </source>
</evidence>
<dbReference type="PANTHER" id="PTHR13802">
    <property type="entry name" value="MUCIN 4-RELATED"/>
    <property type="match status" value="1"/>
</dbReference>
<dbReference type="GO" id="GO:0046872">
    <property type="term" value="F:metal ion binding"/>
    <property type="evidence" value="ECO:0007669"/>
    <property type="project" value="UniProtKB-KW"/>
</dbReference>
<dbReference type="PROSITE" id="PS51007">
    <property type="entry name" value="CYTC"/>
    <property type="match status" value="1"/>
</dbReference>
<dbReference type="GO" id="GO:0009055">
    <property type="term" value="F:electron transfer activity"/>
    <property type="evidence" value="ECO:0007669"/>
    <property type="project" value="InterPro"/>
</dbReference>
<feature type="domain" description="VWFD" evidence="7">
    <location>
        <begin position="834"/>
        <end position="1041"/>
    </location>
</feature>
<dbReference type="Pfam" id="PF00094">
    <property type="entry name" value="VWD"/>
    <property type="match status" value="1"/>
</dbReference>
<dbReference type="EMBL" id="RAWB01000027">
    <property type="protein sequence ID" value="RKH66470.1"/>
    <property type="molecule type" value="Genomic_DNA"/>
</dbReference>
<evidence type="ECO:0000313" key="9">
    <source>
        <dbReference type="Proteomes" id="UP000272888"/>
    </source>
</evidence>
<evidence type="ECO:0000256" key="1">
    <source>
        <dbReference type="ARBA" id="ARBA00022617"/>
    </source>
</evidence>
<dbReference type="AlphaFoldDB" id="A0A3A8QHR1"/>
<gene>
    <name evidence="8" type="ORF">D7V93_04375</name>
</gene>
<keyword evidence="3 4" id="KW-0408">Iron</keyword>
<keyword evidence="2 4" id="KW-0479">Metal-binding</keyword>
<evidence type="ECO:0000256" key="5">
    <source>
        <dbReference type="SAM" id="MobiDB-lite"/>
    </source>
</evidence>
<dbReference type="InterPro" id="IPR036909">
    <property type="entry name" value="Cyt_c-like_dom_sf"/>
</dbReference>
<feature type="region of interest" description="Disordered" evidence="5">
    <location>
        <begin position="1"/>
        <end position="34"/>
    </location>
</feature>
<comment type="caution">
    <text evidence="8">The sequence shown here is derived from an EMBL/GenBank/DDBJ whole genome shotgun (WGS) entry which is preliminary data.</text>
</comment>
<dbReference type="InterPro" id="IPR036116">
    <property type="entry name" value="FN3_sf"/>
</dbReference>
<sequence>MRRTTAPSLPRRGAVVPDLKRAPGATSPHGAQRMRRIPPSFHFNLRPGLGGLLVAASLFGVTAEAAALKVMPMGLGTGTVTASGIACTSTGGDCDETYLATASVTLTAAPTGGSTFGGWNTDADADPLSAPDCSGAALSCTLTMGVARSVKPVFHLPAGTINPLIAANPNAITPEEIASYLSNPANAATNTVARFISALPVQYKQSAILMSRSESLQTGTAEHPRILLSSQNARSVFSIGPVPHASYPGSHPDVIEYMQWDEATKNFRFHEIILTAIPAMGTIPPRSRHIEKDDVKCSSCHSTRNVLNRTGIPGTDGFPVGVIKTKNKPNWDPYDSWGGMLPFNRDRLYQGSVDTTAFRKLYNPWTWRANPAIRQLVEQLRLQPPGLPAGNANIITRYRGGANDGTPRFSFDTSPPVTTEPAPVGSPGSSTAYAFNGVVGLGLPTAVPRGGTFITLYHLSAVGGSEGRGIQLFDLLGGLDGDLNQRRIADELANHRWATGSVFVDPRPVALAISKDCLIINSALNTVESSPPGLAVDLSFFTARNGMGINAVRADTESRTKSVPRRKADIQRFNLDRTGDVYVSTSGPSVNGLIPQYGGTTTASTDTSLARLRREVFRRPIDAGGADATVMGGMLVDRELYGINTTPVALYRYFLEPLGVSVDKWSMGVRGRSRAYGFADVFDSYKDTLEQALEDSLTADPIPGLAAPFACSALIPAVNATLSSLPAVAAVPTYTDVQRIFNKGCVECHGGLDYPPYANYGTFLNLAENQSTPGVSPLTQPHGIAVTYASSLMGPLYDRITRTSEACPFGMMPCGGPPLSKVDIETIRRWIVGANPSTWGDPHLTTMDGVRYDFQGAGEYVLLRDPGLEIQARHTPIQTDQPVGPDDHTGLTACASLTTAVAVRVGPHRITYQMNVERPELLELRIDGKPMQLGTEILLPAGGRITATPASGGIQIESPGGTRIIITVDWWAHYHVWYMNVGVQQSRATEGLLGTIAPGNWLPALPDGSVLGERPTDPSDRHVALYEKFGDAWRVTKDTSLFDYASGFSTESYTLQSWPEYKASSCRVDKQLPGIPVAEPLKPIPLEEAERYCQDVADEVRRRDCMHDVAATGEPGFAKTFVLAGKVEGNLKPGVPGLVVPKENDVSSATASFRWEGTYDKDGDTVLYRHCIWSVDSAFTYRACASKPTQELARTVTLTSGKDYFWKVIAEDGKGGSTESTTWRLTAK</sequence>
<name>A0A3A8QHR1_9BACT</name>
<dbReference type="InterPro" id="IPR051495">
    <property type="entry name" value="Epithelial_Barrier/Signaling"/>
</dbReference>
<dbReference type="PROSITE" id="PS51233">
    <property type="entry name" value="VWFD"/>
    <property type="match status" value="1"/>
</dbReference>
<evidence type="ECO:0000256" key="2">
    <source>
        <dbReference type="ARBA" id="ARBA00022723"/>
    </source>
</evidence>
<evidence type="ECO:0000256" key="4">
    <source>
        <dbReference type="PROSITE-ProRule" id="PRU00433"/>
    </source>
</evidence>
<protein>
    <recommendedName>
        <fullName evidence="10">Cytochrome c domain-containing protein</fullName>
    </recommendedName>
</protein>
<reference evidence="9" key="1">
    <citation type="submission" date="2018-09" db="EMBL/GenBank/DDBJ databases">
        <authorList>
            <person name="Livingstone P.G."/>
            <person name="Whitworth D.E."/>
        </authorList>
    </citation>
    <scope>NUCLEOTIDE SEQUENCE [LARGE SCALE GENOMIC DNA]</scope>
    <source>
        <strain evidence="9">CA051B</strain>
    </source>
</reference>
<proteinExistence type="predicted"/>
<feature type="region of interest" description="Disordered" evidence="5">
    <location>
        <begin position="405"/>
        <end position="426"/>
    </location>
</feature>
<accession>A0A3A8QHR1</accession>
<dbReference type="PANTHER" id="PTHR13802:SF52">
    <property type="entry name" value="MUCIN-4"/>
    <property type="match status" value="1"/>
</dbReference>
<keyword evidence="1 4" id="KW-0349">Heme</keyword>
<keyword evidence="9" id="KW-1185">Reference proteome</keyword>
<organism evidence="8 9">
    <name type="scientific">Corallococcus llansteffanensis</name>
    <dbReference type="NCBI Taxonomy" id="2316731"/>
    <lineage>
        <taxon>Bacteria</taxon>
        <taxon>Pseudomonadati</taxon>
        <taxon>Myxococcota</taxon>
        <taxon>Myxococcia</taxon>
        <taxon>Myxococcales</taxon>
        <taxon>Cystobacterineae</taxon>
        <taxon>Myxococcaceae</taxon>
        <taxon>Corallococcus</taxon>
    </lineage>
</organism>
<dbReference type="Proteomes" id="UP000272888">
    <property type="component" value="Unassembled WGS sequence"/>
</dbReference>
<dbReference type="InterPro" id="IPR001846">
    <property type="entry name" value="VWF_type-D"/>
</dbReference>
<dbReference type="SUPFAM" id="SSF46626">
    <property type="entry name" value="Cytochrome c"/>
    <property type="match status" value="1"/>
</dbReference>
<dbReference type="SUPFAM" id="SSF49265">
    <property type="entry name" value="Fibronectin type III"/>
    <property type="match status" value="1"/>
</dbReference>
<evidence type="ECO:0000259" key="6">
    <source>
        <dbReference type="PROSITE" id="PS51007"/>
    </source>
</evidence>